<dbReference type="InterPro" id="IPR000160">
    <property type="entry name" value="GGDEF_dom"/>
</dbReference>
<dbReference type="PANTHER" id="PTHR45138">
    <property type="entry name" value="REGULATORY COMPONENTS OF SENSORY TRANSDUCTION SYSTEM"/>
    <property type="match status" value="1"/>
</dbReference>
<dbReference type="EMBL" id="CP042912">
    <property type="protein sequence ID" value="QEG22580.1"/>
    <property type="molecule type" value="Genomic_DNA"/>
</dbReference>
<evidence type="ECO:0000313" key="5">
    <source>
        <dbReference type="Proteomes" id="UP000322214"/>
    </source>
</evidence>
<dbReference type="InterPro" id="IPR029787">
    <property type="entry name" value="Nucleotide_cyclase"/>
</dbReference>
<feature type="domain" description="GGDEF" evidence="3">
    <location>
        <begin position="295"/>
        <end position="419"/>
    </location>
</feature>
<evidence type="ECO:0000256" key="1">
    <source>
        <dbReference type="ARBA" id="ARBA00012528"/>
    </source>
</evidence>
<dbReference type="GO" id="GO:0052621">
    <property type="term" value="F:diguanylate cyclase activity"/>
    <property type="evidence" value="ECO:0007669"/>
    <property type="project" value="UniProtKB-EC"/>
</dbReference>
<dbReference type="EC" id="2.7.7.65" evidence="1"/>
<comment type="catalytic activity">
    <reaction evidence="2">
        <text>2 GTP = 3',3'-c-di-GMP + 2 diphosphate</text>
        <dbReference type="Rhea" id="RHEA:24898"/>
        <dbReference type="ChEBI" id="CHEBI:33019"/>
        <dbReference type="ChEBI" id="CHEBI:37565"/>
        <dbReference type="ChEBI" id="CHEBI:58805"/>
        <dbReference type="EC" id="2.7.7.65"/>
    </reaction>
</comment>
<protein>
    <recommendedName>
        <fullName evidence="1">diguanylate cyclase</fullName>
        <ecNumber evidence="1">2.7.7.65</ecNumber>
    </recommendedName>
</protein>
<keyword evidence="5" id="KW-1185">Reference proteome</keyword>
<dbReference type="Gene3D" id="3.30.70.270">
    <property type="match status" value="1"/>
</dbReference>
<dbReference type="SMART" id="SM00267">
    <property type="entry name" value="GGDEF"/>
    <property type="match status" value="1"/>
</dbReference>
<keyword evidence="4" id="KW-0548">Nucleotidyltransferase</keyword>
<dbReference type="RefSeq" id="WP_075086408.1">
    <property type="nucleotide sequence ID" value="NZ_CP042912.1"/>
</dbReference>
<sequence>MRLELQILVLLLLSVAMLVFHHLVPRTMVVGFSGDYWEFSSSHDEAGSESCPQVTDRGAELKMDVVNSSKDPYAAALFRRIGDNTAMNLDWFTKISLTAYIEGREEEYFRIQFRNRIPGIYNDDDPVSRQYNEALFELSESPQTLEFSKEHFHVPGWWAEEYGQGFDDSIASFNQVDAFEIITGSSVSETEVTLVVEEIKLVGHWIPPIVLYRTLLSSWMILALGVVLQKSLDLRQALRQSAERENRLRSLNVSLKSQATTLSQLAQEDALTGLLNRRGITQRIHEAMLREECSTQISLALLDIDNFKIVNDKHGHNFGDDVLTDLSKLFSFRENGCELFARWGGEEFLIVFFARSGAEAREYCEDLRTQIQNVIGITCSFGVCEAMPEEPFHDALERADRAMYEAKSRGRNKVVAYSEITPRTNMGASEPASQFTG</sequence>
<evidence type="ECO:0000256" key="2">
    <source>
        <dbReference type="ARBA" id="ARBA00034247"/>
    </source>
</evidence>
<dbReference type="Proteomes" id="UP000322214">
    <property type="component" value="Chromosome"/>
</dbReference>
<dbReference type="Pfam" id="PF00990">
    <property type="entry name" value="GGDEF"/>
    <property type="match status" value="1"/>
</dbReference>
<dbReference type="PANTHER" id="PTHR45138:SF9">
    <property type="entry name" value="DIGUANYLATE CYCLASE DGCM-RELATED"/>
    <property type="match status" value="1"/>
</dbReference>
<dbReference type="STRING" id="980251.GCA_001642875_04732"/>
<accession>A0A5B9PC03</accession>
<dbReference type="AlphaFoldDB" id="A0A5B9PC03"/>
<dbReference type="FunFam" id="3.30.70.270:FF:000001">
    <property type="entry name" value="Diguanylate cyclase domain protein"/>
    <property type="match status" value="1"/>
</dbReference>
<dbReference type="InterPro" id="IPR043128">
    <property type="entry name" value="Rev_trsase/Diguanyl_cyclase"/>
</dbReference>
<organism evidence="4 5">
    <name type="scientific">Mariniblastus fucicola</name>
    <dbReference type="NCBI Taxonomy" id="980251"/>
    <lineage>
        <taxon>Bacteria</taxon>
        <taxon>Pseudomonadati</taxon>
        <taxon>Planctomycetota</taxon>
        <taxon>Planctomycetia</taxon>
        <taxon>Pirellulales</taxon>
        <taxon>Pirellulaceae</taxon>
        <taxon>Mariniblastus</taxon>
    </lineage>
</organism>
<keyword evidence="4" id="KW-0808">Transferase</keyword>
<dbReference type="CDD" id="cd01949">
    <property type="entry name" value="GGDEF"/>
    <property type="match status" value="1"/>
</dbReference>
<proteinExistence type="predicted"/>
<dbReference type="SUPFAM" id="SSF55073">
    <property type="entry name" value="Nucleotide cyclase"/>
    <property type="match status" value="1"/>
</dbReference>
<reference evidence="4 5" key="1">
    <citation type="submission" date="2019-08" db="EMBL/GenBank/DDBJ databases">
        <title>Deep-cultivation of Planctomycetes and their phenomic and genomic characterization uncovers novel biology.</title>
        <authorList>
            <person name="Wiegand S."/>
            <person name="Jogler M."/>
            <person name="Boedeker C."/>
            <person name="Pinto D."/>
            <person name="Vollmers J."/>
            <person name="Rivas-Marin E."/>
            <person name="Kohn T."/>
            <person name="Peeters S.H."/>
            <person name="Heuer A."/>
            <person name="Rast P."/>
            <person name="Oberbeckmann S."/>
            <person name="Bunk B."/>
            <person name="Jeske O."/>
            <person name="Meyerdierks A."/>
            <person name="Storesund J.E."/>
            <person name="Kallscheuer N."/>
            <person name="Luecker S."/>
            <person name="Lage O.M."/>
            <person name="Pohl T."/>
            <person name="Merkel B.J."/>
            <person name="Hornburger P."/>
            <person name="Mueller R.-W."/>
            <person name="Bruemmer F."/>
            <person name="Labrenz M."/>
            <person name="Spormann A.M."/>
            <person name="Op den Camp H."/>
            <person name="Overmann J."/>
            <person name="Amann R."/>
            <person name="Jetten M.S.M."/>
            <person name="Mascher T."/>
            <person name="Medema M.H."/>
            <person name="Devos D.P."/>
            <person name="Kaster A.-K."/>
            <person name="Ovreas L."/>
            <person name="Rohde M."/>
            <person name="Galperin M.Y."/>
            <person name="Jogler C."/>
        </authorList>
    </citation>
    <scope>NUCLEOTIDE SEQUENCE [LARGE SCALE GENOMIC DNA]</scope>
    <source>
        <strain evidence="4 5">FC18</strain>
    </source>
</reference>
<dbReference type="OrthoDB" id="244535at2"/>
<dbReference type="KEGG" id="mff:MFFC18_24630"/>
<dbReference type="InterPro" id="IPR050469">
    <property type="entry name" value="Diguanylate_Cyclase"/>
</dbReference>
<evidence type="ECO:0000313" key="4">
    <source>
        <dbReference type="EMBL" id="QEG22580.1"/>
    </source>
</evidence>
<dbReference type="PROSITE" id="PS50887">
    <property type="entry name" value="GGDEF"/>
    <property type="match status" value="1"/>
</dbReference>
<gene>
    <name evidence="4" type="primary">ydeH</name>
    <name evidence="4" type="ORF">MFFC18_24630</name>
</gene>
<name>A0A5B9PC03_9BACT</name>
<dbReference type="NCBIfam" id="TIGR00254">
    <property type="entry name" value="GGDEF"/>
    <property type="match status" value="1"/>
</dbReference>
<evidence type="ECO:0000259" key="3">
    <source>
        <dbReference type="PROSITE" id="PS50887"/>
    </source>
</evidence>